<name>F0T7R1_METLA</name>
<dbReference type="RefSeq" id="WP_013646094.1">
    <property type="nucleotide sequence ID" value="NC_015216.1"/>
</dbReference>
<organism evidence="1 2">
    <name type="scientific">Methanobacterium lacus (strain AL-21)</name>
    <dbReference type="NCBI Taxonomy" id="877455"/>
    <lineage>
        <taxon>Archaea</taxon>
        <taxon>Methanobacteriati</taxon>
        <taxon>Methanobacteriota</taxon>
        <taxon>Methanomada group</taxon>
        <taxon>Methanobacteria</taxon>
        <taxon>Methanobacteriales</taxon>
        <taxon>Methanobacteriaceae</taxon>
        <taxon>Methanobacterium</taxon>
    </lineage>
</organism>
<sequence length="115" mass="14044">MKPENEDFNLKKRLENIHKDIDPMKTEKFRLSEINYDYVQNELLTPNFMEKHTEFKNFSEMVRSSDFKIENEIEFRDAIETEKWNLLVKENSDFHDWNEMLRVAVIDRATRKLTI</sequence>
<protein>
    <submittedName>
        <fullName evidence="1">Uncharacterized protein</fullName>
    </submittedName>
</protein>
<dbReference type="GeneID" id="10279004"/>
<dbReference type="KEGG" id="mel:Metbo_2530"/>
<dbReference type="eggNOG" id="arCOG09288">
    <property type="taxonomic scope" value="Archaea"/>
</dbReference>
<accession>F0T7R1</accession>
<proteinExistence type="predicted"/>
<evidence type="ECO:0000313" key="1">
    <source>
        <dbReference type="EMBL" id="ADZ10743.1"/>
    </source>
</evidence>
<dbReference type="AlphaFoldDB" id="F0T7R1"/>
<dbReference type="EMBL" id="CP002551">
    <property type="protein sequence ID" value="ADZ10743.1"/>
    <property type="molecule type" value="Genomic_DNA"/>
</dbReference>
<dbReference type="OrthoDB" id="381415at2157"/>
<dbReference type="HOGENOM" id="CLU_145991_0_0_2"/>
<reference evidence="1 2" key="2">
    <citation type="journal article" date="2014" name="Int. J. Syst. Evol. Microbiol.">
        <title>Methanobacterium paludis sp. nov. and a novel strain of Methanobacterium lacus isolated from northern peatlands.</title>
        <authorList>
            <person name="Cadillo-Quiroz H."/>
            <person name="Brauer S.L."/>
            <person name="Goodson N."/>
            <person name="Yavitt J.B."/>
            <person name="Zinder S.H."/>
        </authorList>
    </citation>
    <scope>NUCLEOTIDE SEQUENCE [LARGE SCALE GENOMIC DNA]</scope>
    <source>
        <strain evidence="1 2">AL-21</strain>
    </source>
</reference>
<evidence type="ECO:0000313" key="2">
    <source>
        <dbReference type="Proteomes" id="UP000007490"/>
    </source>
</evidence>
<dbReference type="STRING" id="877455.Metbo_2530"/>
<keyword evidence="2" id="KW-1185">Reference proteome</keyword>
<dbReference type="Proteomes" id="UP000007490">
    <property type="component" value="Chromosome"/>
</dbReference>
<gene>
    <name evidence="1" type="ordered locus">Metbo_2530</name>
</gene>
<reference evidence="2" key="1">
    <citation type="submission" date="2011-02" db="EMBL/GenBank/DDBJ databases">
        <title>Complete sequence of Methanobacterium sp. AL-21.</title>
        <authorList>
            <consortium name="US DOE Joint Genome Institute"/>
            <person name="Lucas S."/>
            <person name="Copeland A."/>
            <person name="Lapidus A."/>
            <person name="Cheng J.-F."/>
            <person name="Goodwin L."/>
            <person name="Pitluck S."/>
            <person name="Chertkov O."/>
            <person name="Detter J.C."/>
            <person name="Han C."/>
            <person name="Tapia R."/>
            <person name="Land M."/>
            <person name="Hauser L."/>
            <person name="Kyrpides N."/>
            <person name="Ivanova N."/>
            <person name="Mikhailova N."/>
            <person name="Pagani I."/>
            <person name="Cadillo-Quiroz H."/>
            <person name="Imachi H."/>
            <person name="Zinder S."/>
            <person name="Liu W."/>
            <person name="Woyke T."/>
        </authorList>
    </citation>
    <scope>NUCLEOTIDE SEQUENCE [LARGE SCALE GENOMIC DNA]</scope>
    <source>
        <strain evidence="2">AL-21</strain>
    </source>
</reference>